<feature type="transmembrane region" description="Helical" evidence="26">
    <location>
        <begin position="347"/>
        <end position="365"/>
    </location>
</feature>
<evidence type="ECO:0000256" key="17">
    <source>
        <dbReference type="ARBA" id="ARBA00023201"/>
    </source>
</evidence>
<dbReference type="GeneTree" id="ENSGT00940000155044"/>
<keyword evidence="10" id="KW-0769">Symport</keyword>
<keyword evidence="9" id="KW-0832">Ubl conjugation</keyword>
<comment type="catalytic activity">
    <reaction evidence="19">
        <text>chloride(out) + Na(+)(out) = chloride(in) + Na(+)(in)</text>
        <dbReference type="Rhea" id="RHEA:73887"/>
        <dbReference type="ChEBI" id="CHEBI:17996"/>
        <dbReference type="ChEBI" id="CHEBI:29101"/>
    </reaction>
</comment>
<feature type="domain" description="SLC12A transporter C-terminal" evidence="28">
    <location>
        <begin position="790"/>
        <end position="995"/>
    </location>
</feature>
<evidence type="ECO:0000256" key="7">
    <source>
        <dbReference type="ARBA" id="ARBA00022741"/>
    </source>
</evidence>
<keyword evidence="31" id="KW-1185">Reference proteome</keyword>
<evidence type="ECO:0000259" key="28">
    <source>
        <dbReference type="Pfam" id="PF03522"/>
    </source>
</evidence>
<feature type="transmembrane region" description="Helical" evidence="26">
    <location>
        <begin position="542"/>
        <end position="559"/>
    </location>
</feature>
<evidence type="ECO:0000256" key="6">
    <source>
        <dbReference type="ARBA" id="ARBA00022692"/>
    </source>
</evidence>
<comment type="subcellular location">
    <subcellularLocation>
        <location evidence="1">Apical cell membrane</location>
        <topology evidence="1">Multi-pass membrane protein</topology>
    </subcellularLocation>
</comment>
<evidence type="ECO:0000256" key="2">
    <source>
        <dbReference type="ARBA" id="ARBA00010593"/>
    </source>
</evidence>
<keyword evidence="7" id="KW-0547">Nucleotide-binding</keyword>
<dbReference type="Pfam" id="PF00324">
    <property type="entry name" value="AA_permease"/>
    <property type="match status" value="1"/>
</dbReference>
<keyword evidence="16" id="KW-0325">Glycoprotein</keyword>
<keyword evidence="14 26" id="KW-0472">Membrane</keyword>
<feature type="transmembrane region" description="Helical" evidence="26">
    <location>
        <begin position="385"/>
        <end position="405"/>
    </location>
</feature>
<feature type="domain" description="Amino acid permease N-terminal" evidence="29">
    <location>
        <begin position="53"/>
        <end position="107"/>
    </location>
</feature>
<dbReference type="Ensembl" id="ENSLLTT00000002260.1">
    <property type="protein sequence ID" value="ENSLLTP00000002168.1"/>
    <property type="gene ID" value="ENSLLTG00000001683.1"/>
</dbReference>
<evidence type="ECO:0000256" key="11">
    <source>
        <dbReference type="ARBA" id="ARBA00022989"/>
    </source>
</evidence>
<dbReference type="GO" id="GO:0016324">
    <property type="term" value="C:apical plasma membrane"/>
    <property type="evidence" value="ECO:0007669"/>
    <property type="project" value="UniProtKB-SubCell"/>
</dbReference>
<evidence type="ECO:0000259" key="29">
    <source>
        <dbReference type="Pfam" id="PF08403"/>
    </source>
</evidence>
<evidence type="ECO:0000256" key="3">
    <source>
        <dbReference type="ARBA" id="ARBA00022448"/>
    </source>
</evidence>
<dbReference type="GO" id="GO:0055078">
    <property type="term" value="P:sodium ion homeostasis"/>
    <property type="evidence" value="ECO:0007669"/>
    <property type="project" value="TreeGrafter"/>
</dbReference>
<evidence type="ECO:0000256" key="22">
    <source>
        <dbReference type="ARBA" id="ARBA00073714"/>
    </source>
</evidence>
<organism evidence="30 31">
    <name type="scientific">Laticauda laticaudata</name>
    <name type="common">Blue-ringed sea krait</name>
    <name type="synonym">Blue-lipped sea krait</name>
    <dbReference type="NCBI Taxonomy" id="8630"/>
    <lineage>
        <taxon>Eukaryota</taxon>
        <taxon>Metazoa</taxon>
        <taxon>Chordata</taxon>
        <taxon>Craniata</taxon>
        <taxon>Vertebrata</taxon>
        <taxon>Euteleostomi</taxon>
        <taxon>Lepidosauria</taxon>
        <taxon>Squamata</taxon>
        <taxon>Bifurcata</taxon>
        <taxon>Unidentata</taxon>
        <taxon>Episquamata</taxon>
        <taxon>Toxicofera</taxon>
        <taxon>Serpentes</taxon>
        <taxon>Colubroidea</taxon>
        <taxon>Elapidae</taxon>
        <taxon>Laticaudinae</taxon>
        <taxon>Laticauda</taxon>
    </lineage>
</organism>
<evidence type="ECO:0000256" key="23">
    <source>
        <dbReference type="ARBA" id="ARBA00076232"/>
    </source>
</evidence>
<feature type="domain" description="Amino acid permease/ SLC12A" evidence="27">
    <location>
        <begin position="148"/>
        <end position="616"/>
    </location>
</feature>
<keyword evidence="5" id="KW-0597">Phosphoprotein</keyword>
<feature type="transmembrane region" description="Helical" evidence="26">
    <location>
        <begin position="460"/>
        <end position="483"/>
    </location>
</feature>
<dbReference type="Pfam" id="PF08403">
    <property type="entry name" value="AA_permease_N"/>
    <property type="match status" value="1"/>
</dbReference>
<evidence type="ECO:0000256" key="16">
    <source>
        <dbReference type="ARBA" id="ARBA00023180"/>
    </source>
</evidence>
<evidence type="ECO:0000256" key="21">
    <source>
        <dbReference type="ARBA" id="ARBA00063035"/>
    </source>
</evidence>
<feature type="transmembrane region" description="Helical" evidence="26">
    <location>
        <begin position="579"/>
        <end position="612"/>
    </location>
</feature>
<accession>A0A8C5REE1</accession>
<evidence type="ECO:0000256" key="9">
    <source>
        <dbReference type="ARBA" id="ARBA00022843"/>
    </source>
</evidence>
<name>A0A8C5REE1_LATLA</name>
<evidence type="ECO:0000256" key="18">
    <source>
        <dbReference type="ARBA" id="ARBA00023214"/>
    </source>
</evidence>
<evidence type="ECO:0000256" key="4">
    <source>
        <dbReference type="ARBA" id="ARBA00022475"/>
    </source>
</evidence>
<dbReference type="Pfam" id="PF03522">
    <property type="entry name" value="SLC12"/>
    <property type="match status" value="2"/>
</dbReference>
<evidence type="ECO:0000256" key="8">
    <source>
        <dbReference type="ARBA" id="ARBA00022840"/>
    </source>
</evidence>
<dbReference type="GO" id="GO:0070062">
    <property type="term" value="C:extracellular exosome"/>
    <property type="evidence" value="ECO:0007669"/>
    <property type="project" value="Ensembl"/>
</dbReference>
<keyword evidence="11 26" id="KW-1133">Transmembrane helix</keyword>
<dbReference type="GO" id="GO:0005524">
    <property type="term" value="F:ATP binding"/>
    <property type="evidence" value="ECO:0007669"/>
    <property type="project" value="UniProtKB-KW"/>
</dbReference>
<comment type="subunit">
    <text evidence="21">Homodimer; adopts a domain-swap conformation at the scissor helices connecting the transmembrane domain and C-terminal domain. Interacts with KLHL3. Interacts with IL18R1; this interaction is increased by IL18 treatment.</text>
</comment>
<dbReference type="GO" id="GO:0055064">
    <property type="term" value="P:chloride ion homeostasis"/>
    <property type="evidence" value="ECO:0007669"/>
    <property type="project" value="TreeGrafter"/>
</dbReference>
<keyword evidence="12" id="KW-0915">Sodium</keyword>
<evidence type="ECO:0000256" key="14">
    <source>
        <dbReference type="ARBA" id="ARBA00023136"/>
    </source>
</evidence>
<keyword evidence="3" id="KW-0813">Transport</keyword>
<dbReference type="Proteomes" id="UP000694406">
    <property type="component" value="Unplaced"/>
</dbReference>
<feature type="domain" description="SLC12A transporter C-terminal" evidence="28">
    <location>
        <begin position="634"/>
        <end position="771"/>
    </location>
</feature>
<gene>
    <name evidence="30" type="primary">SLC12A3</name>
</gene>
<feature type="transmembrane region" description="Helical" evidence="26">
    <location>
        <begin position="222"/>
        <end position="246"/>
    </location>
</feature>
<keyword evidence="6 26" id="KW-0812">Transmembrane</keyword>
<dbReference type="PANTHER" id="PTHR11827:SF9">
    <property type="entry name" value="SOLUTE CARRIER FAMILY 12 MEMBER 3"/>
    <property type="match status" value="1"/>
</dbReference>
<reference evidence="30" key="2">
    <citation type="submission" date="2025-09" db="UniProtKB">
        <authorList>
            <consortium name="Ensembl"/>
        </authorList>
    </citation>
    <scope>IDENTIFICATION</scope>
</reference>
<keyword evidence="17" id="KW-0739">Sodium transport</keyword>
<evidence type="ECO:0000256" key="24">
    <source>
        <dbReference type="ARBA" id="ARBA00077939"/>
    </source>
</evidence>
<dbReference type="InterPro" id="IPR002948">
    <property type="entry name" value="SLC12A3"/>
</dbReference>
<keyword evidence="15" id="KW-1015">Disulfide bond</keyword>
<feature type="transmembrane region" description="Helical" evidence="26">
    <location>
        <begin position="513"/>
        <end position="530"/>
    </location>
</feature>
<feature type="transmembrane region" description="Helical" evidence="26">
    <location>
        <begin position="176"/>
        <end position="202"/>
    </location>
</feature>
<sequence length="996" mass="110230">MVELPGIERGETRECLNGRFTISTLFSPEGSGTNPCSPTGATPCDITQTSHCTHNSTFYMQTFGYNTVDVVPNYENYANTKISREMKKPRPTLADLHSFLQQENSHRHPLRYEAHRRSSCSEEATGEEDTKEKEKDPGEPVRFGWVKGVMIRCMLNIWGVILYLRLPWITAQAGIALTWVIILMSVTVTTITGLSISAISTNGKVKSGGTYFLISRSLGPELGGSIGLIFAFANAVAVAMHTVGFAETVRDLLQEYNSSMVDPTNDIRIIGVVTVTVLLGVSLAGMEWEAKAQVLFFVVIMISFINYVVGTVMPATEEKQAKGFFSYRANIFAQNFVPSWRGPDGSFFSLFSIFFPSATGILAGANISGDLKDPAVAIPKGTLMAIFWTTVSYLVLSATIGSCVVRDASGSLNDTVLAGSMGCEGIACGYGWNFTECAQSHSCQYGLINYYQTMSMVSGFAPLITAGIFGATLSSALACLVSAPKVFQCLCKDELYPAIGFFGKGYGKNNEPIRGYMLTYLIAVGFILIAELNAIAPIISNFFLCSYALINFSCFHASITNSPGWRPSFRYYSKWAALFGAIISVIIMFLLTWWAALIAIGVVVFLLGYVLYKKPGFSPQVPQCLVLTGPPNFRPALVDFVGTFTKNLSLMICGNVLIGPCRQANDEVGLASKGHIKWLTKRKIKAFYTGILAEDLRTGAQILMQATGLGKMKPNILVLGYKNNWQAAHPQTVEEYIGILHDAFDFKYGVCVIRMKEGLNISRIMQAHINPAFDPAEVPQKSMDPDASMAEQQASTIFQMDHGKKTIDIYWLFDDGGLTLLIPYLLGRKKRWGKCKIRVFVGGQINRMDEERKAIVSLLSKFRLGFHEVHVLPDINQKPRPEHVKRFDDLIAPFRLNDSFKDDAVMNEMRHGCPWKISDEEVAKNKAKSLRQVRMNEILLDYSQDAALIFITMPVGRKGCPSSLYMAWLETLSQDLRSPVILIRGNQENVLTFYCQ</sequence>
<evidence type="ECO:0000256" key="5">
    <source>
        <dbReference type="ARBA" id="ARBA00022553"/>
    </source>
</evidence>
<dbReference type="GO" id="GO:1990573">
    <property type="term" value="P:potassium ion import across plasma membrane"/>
    <property type="evidence" value="ECO:0007669"/>
    <property type="project" value="TreeGrafter"/>
</dbReference>
<dbReference type="GO" id="GO:0070294">
    <property type="term" value="P:renal sodium ion absorption"/>
    <property type="evidence" value="ECO:0007669"/>
    <property type="project" value="Ensembl"/>
</dbReference>
<dbReference type="InterPro" id="IPR013612">
    <property type="entry name" value="AA_permease_N"/>
</dbReference>
<evidence type="ECO:0000256" key="25">
    <source>
        <dbReference type="SAM" id="MobiDB-lite"/>
    </source>
</evidence>
<dbReference type="FunFam" id="1.20.1740.10:FF:000018">
    <property type="entry name" value="solute carrier family 12 member 3 isoform X2"/>
    <property type="match status" value="1"/>
</dbReference>
<feature type="region of interest" description="Disordered" evidence="25">
    <location>
        <begin position="111"/>
        <end position="138"/>
    </location>
</feature>
<dbReference type="GO" id="GO:0008511">
    <property type="term" value="F:sodium:potassium:chloride symporter activity"/>
    <property type="evidence" value="ECO:0007669"/>
    <property type="project" value="TreeGrafter"/>
</dbReference>
<dbReference type="PRINTS" id="PR01230">
    <property type="entry name" value="NACLTRNSPORT"/>
</dbReference>
<evidence type="ECO:0000313" key="31">
    <source>
        <dbReference type="Proteomes" id="UP000694406"/>
    </source>
</evidence>
<evidence type="ECO:0000256" key="26">
    <source>
        <dbReference type="SAM" id="Phobius"/>
    </source>
</evidence>
<dbReference type="Gene3D" id="1.20.1740.10">
    <property type="entry name" value="Amino acid/polyamine transporter I"/>
    <property type="match status" value="1"/>
</dbReference>
<proteinExistence type="inferred from homology"/>
<dbReference type="InterPro" id="IPR004841">
    <property type="entry name" value="AA-permease/SLC12A_dom"/>
</dbReference>
<evidence type="ECO:0000256" key="13">
    <source>
        <dbReference type="ARBA" id="ARBA00023065"/>
    </source>
</evidence>
<keyword evidence="4" id="KW-1003">Cell membrane</keyword>
<evidence type="ECO:0000259" key="27">
    <source>
        <dbReference type="Pfam" id="PF00324"/>
    </source>
</evidence>
<dbReference type="GO" id="GO:0006884">
    <property type="term" value="P:cell volume homeostasis"/>
    <property type="evidence" value="ECO:0007669"/>
    <property type="project" value="TreeGrafter"/>
</dbReference>
<feature type="compositionally biased region" description="Basic and acidic residues" evidence="25">
    <location>
        <begin position="111"/>
        <end position="120"/>
    </location>
</feature>
<keyword evidence="13" id="KW-0406">Ion transport</keyword>
<dbReference type="AlphaFoldDB" id="A0A8C5REE1"/>
<keyword evidence="8" id="KW-0067">ATP-binding</keyword>
<protein>
    <recommendedName>
        <fullName evidence="22">Solute carrier family 12 member 3</fullName>
    </recommendedName>
    <alternativeName>
        <fullName evidence="23">Na-Cl symporter</fullName>
    </alternativeName>
    <alternativeName>
        <fullName evidence="24">Thiazide-sensitive sodium-chloride cotransporter</fullName>
    </alternativeName>
</protein>
<evidence type="ECO:0000256" key="12">
    <source>
        <dbReference type="ARBA" id="ARBA00023053"/>
    </source>
</evidence>
<feature type="transmembrane region" description="Helical" evidence="26">
    <location>
        <begin position="292"/>
        <end position="313"/>
    </location>
</feature>
<comment type="function">
    <text evidence="20">Electroneutral sodium and chloride ion cotransporter, which acts as a key mediator of sodium and chloride reabsorption in kidney distal convoluted tubules. Also acts as a receptor for the pro-inflammatory cytokine IL18, thereby contributing to IL18-induced cytokine production, including IFNG, IL6, IL18 and CCL2. May act either independently of IL18R1, or in a complex with IL18R1.</text>
</comment>
<evidence type="ECO:0000256" key="1">
    <source>
        <dbReference type="ARBA" id="ARBA00004424"/>
    </source>
</evidence>
<evidence type="ECO:0000313" key="30">
    <source>
        <dbReference type="Ensembl" id="ENSLLTP00000002168.1"/>
    </source>
</evidence>
<evidence type="ECO:0000256" key="19">
    <source>
        <dbReference type="ARBA" id="ARBA00050884"/>
    </source>
</evidence>
<evidence type="ECO:0000256" key="20">
    <source>
        <dbReference type="ARBA" id="ARBA00056815"/>
    </source>
</evidence>
<evidence type="ECO:0000256" key="15">
    <source>
        <dbReference type="ARBA" id="ARBA00023157"/>
    </source>
</evidence>
<dbReference type="GO" id="GO:0055075">
    <property type="term" value="P:potassium ion homeostasis"/>
    <property type="evidence" value="ECO:0007669"/>
    <property type="project" value="TreeGrafter"/>
</dbReference>
<keyword evidence="18" id="KW-0868">Chloride</keyword>
<feature type="compositionally biased region" description="Basic and acidic residues" evidence="25">
    <location>
        <begin position="128"/>
        <end position="138"/>
    </location>
</feature>
<dbReference type="InterPro" id="IPR004842">
    <property type="entry name" value="SLC12A_fam"/>
</dbReference>
<reference evidence="30" key="1">
    <citation type="submission" date="2025-08" db="UniProtKB">
        <authorList>
            <consortium name="Ensembl"/>
        </authorList>
    </citation>
    <scope>IDENTIFICATION</scope>
</reference>
<comment type="similarity">
    <text evidence="2">Belongs to the SLC12A transporter family.</text>
</comment>
<feature type="transmembrane region" description="Helical" evidence="26">
    <location>
        <begin position="267"/>
        <end position="286"/>
    </location>
</feature>
<evidence type="ECO:0000256" key="10">
    <source>
        <dbReference type="ARBA" id="ARBA00022847"/>
    </source>
</evidence>
<dbReference type="PANTHER" id="PTHR11827">
    <property type="entry name" value="SOLUTE CARRIER FAMILY 12, CATION COTRANSPORTERS"/>
    <property type="match status" value="1"/>
</dbReference>
<dbReference type="InterPro" id="IPR018491">
    <property type="entry name" value="SLC12_C"/>
</dbReference>